<proteinExistence type="inferred from homology"/>
<evidence type="ECO:0000313" key="3">
    <source>
        <dbReference type="EMBL" id="WTW60300.1"/>
    </source>
</evidence>
<dbReference type="PANTHER" id="PTHR46553">
    <property type="entry name" value="ADENINE NUCLEOTIDE ALPHA HYDROLASES-LIKE SUPERFAMILY PROTEIN"/>
    <property type="match status" value="1"/>
</dbReference>
<reference evidence="3" key="1">
    <citation type="submission" date="2022-10" db="EMBL/GenBank/DDBJ databases">
        <title>The complete genomes of actinobacterial strains from the NBC collection.</title>
        <authorList>
            <person name="Joergensen T.S."/>
            <person name="Alvarez Arevalo M."/>
            <person name="Sterndorff E.B."/>
            <person name="Faurdal D."/>
            <person name="Vuksanovic O."/>
            <person name="Mourched A.-S."/>
            <person name="Charusanti P."/>
            <person name="Shaw S."/>
            <person name="Blin K."/>
            <person name="Weber T."/>
        </authorList>
    </citation>
    <scope>NUCLEOTIDE SEQUENCE</scope>
    <source>
        <strain evidence="3">NBC_00003</strain>
    </source>
</reference>
<gene>
    <name evidence="3" type="ORF">OG549_06395</name>
</gene>
<comment type="similarity">
    <text evidence="1">Belongs to the universal stress protein A family.</text>
</comment>
<name>A0AAU2UZT3_9ACTN</name>
<dbReference type="InterPro" id="IPR006015">
    <property type="entry name" value="Universal_stress_UspA"/>
</dbReference>
<dbReference type="InterPro" id="IPR014729">
    <property type="entry name" value="Rossmann-like_a/b/a_fold"/>
</dbReference>
<dbReference type="PANTHER" id="PTHR46553:SF3">
    <property type="entry name" value="ADENINE NUCLEOTIDE ALPHA HYDROLASES-LIKE SUPERFAMILY PROTEIN"/>
    <property type="match status" value="1"/>
</dbReference>
<dbReference type="InterPro" id="IPR006016">
    <property type="entry name" value="UspA"/>
</dbReference>
<dbReference type="AlphaFoldDB" id="A0AAU2UZT3"/>
<organism evidence="3">
    <name type="scientific">Streptomyces sp. NBC_00003</name>
    <dbReference type="NCBI Taxonomy" id="2903608"/>
    <lineage>
        <taxon>Bacteria</taxon>
        <taxon>Bacillati</taxon>
        <taxon>Actinomycetota</taxon>
        <taxon>Actinomycetes</taxon>
        <taxon>Kitasatosporales</taxon>
        <taxon>Streptomycetaceae</taxon>
        <taxon>Streptomyces</taxon>
    </lineage>
</organism>
<dbReference type="Pfam" id="PF00582">
    <property type="entry name" value="Usp"/>
    <property type="match status" value="2"/>
</dbReference>
<accession>A0AAU2UZT3</accession>
<dbReference type="PRINTS" id="PR01438">
    <property type="entry name" value="UNVRSLSTRESS"/>
</dbReference>
<dbReference type="SUPFAM" id="SSF52402">
    <property type="entry name" value="Adenine nucleotide alpha hydrolases-like"/>
    <property type="match status" value="2"/>
</dbReference>
<dbReference type="EMBL" id="CP108318">
    <property type="protein sequence ID" value="WTW60300.1"/>
    <property type="molecule type" value="Genomic_DNA"/>
</dbReference>
<evidence type="ECO:0000259" key="2">
    <source>
        <dbReference type="Pfam" id="PF00582"/>
    </source>
</evidence>
<sequence>MQRIITAGVDGSVESLDAADWAAREALRRGLALCLLHAGDEPEARTGLPELDAPADRVARAVNRAARVLAFAHPTLEIVRRQVPGPPVEALLAAAESSETLALGSRGFTGFAGFLVGSVALAVTARATRPVVLVRAGERPEDEHWDSEAGPYRPVVLGIDLDHPCDELIEYAFYAAATRRAPLHALHTWTVPLAPSGSAVDPEEEKTHALAAALTPWRNKFPDTDVTERTFHGRAAHHLLMASTKASLLIIGRRIPSGVHLGPVAHSVIHHSLCPVAVVPHESSRLTSTTGPGSRTD</sequence>
<evidence type="ECO:0000256" key="1">
    <source>
        <dbReference type="ARBA" id="ARBA00008791"/>
    </source>
</evidence>
<feature type="domain" description="UspA" evidence="2">
    <location>
        <begin position="152"/>
        <end position="280"/>
    </location>
</feature>
<dbReference type="Gene3D" id="3.40.50.620">
    <property type="entry name" value="HUPs"/>
    <property type="match status" value="2"/>
</dbReference>
<feature type="domain" description="UspA" evidence="2">
    <location>
        <begin position="2"/>
        <end position="135"/>
    </location>
</feature>
<protein>
    <submittedName>
        <fullName evidence="3">Universal stress protein</fullName>
    </submittedName>
</protein>